<reference evidence="3 4" key="2">
    <citation type="submission" date="2016-10" db="EMBL/GenBank/DDBJ databases">
        <authorList>
            <person name="Varghese N."/>
            <person name="Submissions S."/>
        </authorList>
    </citation>
    <scope>NUCLEOTIDE SEQUENCE [LARGE SCALE GENOMIC DNA]</scope>
    <source>
        <strain evidence="4">ATCC 20501</strain>
        <strain evidence="2 3">CGMCC 4.3529</strain>
    </source>
</reference>
<evidence type="ECO:0000313" key="3">
    <source>
        <dbReference type="Proteomes" id="UP000199690"/>
    </source>
</evidence>
<name>A0A1H6CW02_9PSEU</name>
<accession>A0A1H6CW02</accession>
<keyword evidence="3" id="KW-1185">Reference proteome</keyword>
<reference evidence="1" key="1">
    <citation type="submission" date="2016-10" db="EMBL/GenBank/DDBJ databases">
        <authorList>
            <person name="de Groot N.N."/>
        </authorList>
    </citation>
    <scope>NUCLEOTIDE SEQUENCE [LARGE SCALE GENOMIC DNA]</scope>
    <source>
        <strain evidence="1">ATCC 20501</strain>
    </source>
</reference>
<accession>A0A1I1NRL7</accession>
<evidence type="ECO:0000313" key="1">
    <source>
        <dbReference type="EMBL" id="SEG76705.1"/>
    </source>
</evidence>
<dbReference type="EMBL" id="FNVB01000005">
    <property type="protein sequence ID" value="SEG76705.1"/>
    <property type="molecule type" value="Genomic_DNA"/>
</dbReference>
<organism evidence="1 4">
    <name type="scientific">Saccharopolyspora kobensis</name>
    <dbReference type="NCBI Taxonomy" id="146035"/>
    <lineage>
        <taxon>Bacteria</taxon>
        <taxon>Bacillati</taxon>
        <taxon>Actinomycetota</taxon>
        <taxon>Actinomycetes</taxon>
        <taxon>Pseudonocardiales</taxon>
        <taxon>Pseudonocardiaceae</taxon>
        <taxon>Saccharopolyspora</taxon>
    </lineage>
</organism>
<protein>
    <recommendedName>
        <fullName evidence="5">Quinol monooxygenase YgiN</fullName>
    </recommendedName>
</protein>
<dbReference type="RefSeq" id="WP_093349003.1">
    <property type="nucleotide sequence ID" value="NZ_FNVB01000005.1"/>
</dbReference>
<dbReference type="Proteomes" id="UP000236729">
    <property type="component" value="Unassembled WGS sequence"/>
</dbReference>
<evidence type="ECO:0000313" key="4">
    <source>
        <dbReference type="Proteomes" id="UP000236729"/>
    </source>
</evidence>
<proteinExistence type="predicted"/>
<dbReference type="SMR" id="A0A1H6CW02"/>
<dbReference type="Proteomes" id="UP000199690">
    <property type="component" value="Unassembled WGS sequence"/>
</dbReference>
<sequence length="122" mass="13989">MTETKAPILFRNTMRINDGHLVEFKAAIREAVDFATEHGPQLVVEVFIDEERSECTSFQLYRDSDAILRHWELADPYIQGVMEHCVVQDFEVFGDPDDRVRAGLGPDVKYTPHLTGFYRLGS</sequence>
<evidence type="ECO:0008006" key="5">
    <source>
        <dbReference type="Google" id="ProtNLM"/>
    </source>
</evidence>
<dbReference type="EMBL" id="FOME01000002">
    <property type="protein sequence ID" value="SFD00075.1"/>
    <property type="molecule type" value="Genomic_DNA"/>
</dbReference>
<gene>
    <name evidence="1" type="ORF">SAMN02982929_03563</name>
    <name evidence="2" type="ORF">SAMN05216506_102157</name>
</gene>
<evidence type="ECO:0000313" key="2">
    <source>
        <dbReference type="EMBL" id="SFD00075.1"/>
    </source>
</evidence>
<dbReference type="AlphaFoldDB" id="A0A1H6CW02"/>